<dbReference type="EMBL" id="MEUF01000067">
    <property type="protein sequence ID" value="OGC33089.1"/>
    <property type="molecule type" value="Genomic_DNA"/>
</dbReference>
<evidence type="ECO:0000259" key="3">
    <source>
        <dbReference type="PROSITE" id="PS51986"/>
    </source>
</evidence>
<dbReference type="InterPro" id="IPR040577">
    <property type="entry name" value="Gln-synt_C"/>
</dbReference>
<organism evidence="5 6">
    <name type="scientific">candidate division WOR-1 bacterium RIFOXYB2_FULL_48_7</name>
    <dbReference type="NCBI Taxonomy" id="1802583"/>
    <lineage>
        <taxon>Bacteria</taxon>
        <taxon>Bacillati</taxon>
        <taxon>Saganbacteria</taxon>
    </lineage>
</organism>
<dbReference type="Gene3D" id="1.20.120.1560">
    <property type="match status" value="1"/>
</dbReference>
<dbReference type="InterPro" id="IPR014746">
    <property type="entry name" value="Gln_synth/guanido_kin_cat_dom"/>
</dbReference>
<comment type="similarity">
    <text evidence="1 2">Belongs to the glutamine synthetase family.</text>
</comment>
<dbReference type="PANTHER" id="PTHR42974">
    <property type="entry name" value="GLUTAMINE SYNTHETASE"/>
    <property type="match status" value="1"/>
</dbReference>
<evidence type="ECO:0000313" key="6">
    <source>
        <dbReference type="Proteomes" id="UP000178951"/>
    </source>
</evidence>
<proteinExistence type="inferred from homology"/>
<dbReference type="SUPFAM" id="SSF55931">
    <property type="entry name" value="Glutamine synthetase/guanido kinase"/>
    <property type="match status" value="1"/>
</dbReference>
<dbReference type="PROSITE" id="PS00181">
    <property type="entry name" value="GLNA_ATP"/>
    <property type="match status" value="1"/>
</dbReference>
<sequence length="701" mass="77216">MMVMAKTASQIFGELTFNKKVMKEKLSKEVYAKLVATVESGEPLDETIASDVAHAMKEWAIENGATHFTHWFQPQRGGTAEKHDAFLSYGKDGEMIERFSAKQLIQSEPDASSFPSGGIRSTFEARGYTAWDPTSSAFLLEAGDTKTLVIPTVYLSWTGEVLDLKTPLLRSMKALTDSAIKLQRLLGNNSVKKMKVYGGPEQEYFLVSKELFDSRPDLRITGRTLFGAAPAKGQQLEDHYFGAIKDKVMMFMEDFDTELYRHGIPSKTRHNEVSPNQFEIAPLYEEVNLAIDHNLQLMEIIRRVADKHGMVAILYEKPFAGVNGSGKHFNWSMGDENGTNYLEPSDSPNKNINFLLTLGAILLGVHKFGGLLRAAVADAGNDHRLGANEAPPAIMSVYLGEYLSGLMDEIEGIGNKVNEKSLAHINLGVKNLPKVAKDTSDRNRTSPVAFTGNKFEFRAVGSSQNCSEAATTLNLIVAYGYDEIAKRLSAKKGGNVKENAILVMKDVLKETKKVRFEGNNYSEAWHKEAAKRGLPNAKNTPDALDLMLVKDNAELYEKYGVLSKRELHSKVEIKLDTYVKIKDVELKAGLNIAKTLVLPAVLDQISVLGNAVKVTAKTSAMAADLKAASSLYAGIKDAIKGLEKAIAVCEKEENLEKKAKLYAKNGAEALNELRASVDLAETMVADGFWPMAKYQELLTIL</sequence>
<evidence type="ECO:0000259" key="4">
    <source>
        <dbReference type="PROSITE" id="PS51987"/>
    </source>
</evidence>
<evidence type="ECO:0000256" key="1">
    <source>
        <dbReference type="PROSITE-ProRule" id="PRU01330"/>
    </source>
</evidence>
<dbReference type="Pfam" id="PF12437">
    <property type="entry name" value="GSIII_N"/>
    <property type="match status" value="1"/>
</dbReference>
<gene>
    <name evidence="5" type="ORF">A2311_05010</name>
</gene>
<dbReference type="InterPro" id="IPR052725">
    <property type="entry name" value="GS_Type-3"/>
</dbReference>
<dbReference type="Pfam" id="PF18318">
    <property type="entry name" value="Gln-synt_C-ter"/>
    <property type="match status" value="1"/>
</dbReference>
<dbReference type="STRING" id="1802583.A2311_05010"/>
<dbReference type="InterPro" id="IPR022147">
    <property type="entry name" value="GSIII_N"/>
</dbReference>
<feature type="domain" description="GS beta-grasp" evidence="3">
    <location>
        <begin position="66"/>
        <end position="159"/>
    </location>
</feature>
<feature type="domain" description="GS catalytic" evidence="4">
    <location>
        <begin position="164"/>
        <end position="597"/>
    </location>
</feature>
<dbReference type="GO" id="GO:0004356">
    <property type="term" value="F:glutamine synthetase activity"/>
    <property type="evidence" value="ECO:0007669"/>
    <property type="project" value="InterPro"/>
</dbReference>
<evidence type="ECO:0000256" key="2">
    <source>
        <dbReference type="RuleBase" id="RU000384"/>
    </source>
</evidence>
<dbReference type="Gene3D" id="3.30.590.10">
    <property type="entry name" value="Glutamine synthetase/guanido kinase, catalytic domain"/>
    <property type="match status" value="1"/>
</dbReference>
<protein>
    <submittedName>
        <fullName evidence="5">Uncharacterized protein</fullName>
    </submittedName>
</protein>
<dbReference type="GO" id="GO:0006542">
    <property type="term" value="P:glutamine biosynthetic process"/>
    <property type="evidence" value="ECO:0007669"/>
    <property type="project" value="InterPro"/>
</dbReference>
<name>A0A1F4TKI9_UNCSA</name>
<dbReference type="Pfam" id="PF00120">
    <property type="entry name" value="Gln-synt_C"/>
    <property type="match status" value="1"/>
</dbReference>
<reference evidence="5 6" key="1">
    <citation type="journal article" date="2016" name="Nat. Commun.">
        <title>Thousands of microbial genomes shed light on interconnected biogeochemical processes in an aquifer system.</title>
        <authorList>
            <person name="Anantharaman K."/>
            <person name="Brown C.T."/>
            <person name="Hug L.A."/>
            <person name="Sharon I."/>
            <person name="Castelle C.J."/>
            <person name="Probst A.J."/>
            <person name="Thomas B.C."/>
            <person name="Singh A."/>
            <person name="Wilkins M.J."/>
            <person name="Karaoz U."/>
            <person name="Brodie E.L."/>
            <person name="Williams K.H."/>
            <person name="Hubbard S.S."/>
            <person name="Banfield J.F."/>
        </authorList>
    </citation>
    <scope>NUCLEOTIDE SEQUENCE [LARGE SCALE GENOMIC DNA]</scope>
</reference>
<dbReference type="InterPro" id="IPR008146">
    <property type="entry name" value="Gln_synth_cat_dom"/>
</dbReference>
<evidence type="ECO:0000313" key="5">
    <source>
        <dbReference type="EMBL" id="OGC33089.1"/>
    </source>
</evidence>
<comment type="caution">
    <text evidence="5">The sequence shown here is derived from an EMBL/GenBank/DDBJ whole genome shotgun (WGS) entry which is preliminary data.</text>
</comment>
<dbReference type="Proteomes" id="UP000178951">
    <property type="component" value="Unassembled WGS sequence"/>
</dbReference>
<dbReference type="PROSITE" id="PS51986">
    <property type="entry name" value="GS_BETA_GRASP"/>
    <property type="match status" value="1"/>
</dbReference>
<dbReference type="InterPro" id="IPR027303">
    <property type="entry name" value="Gln_synth_gly_rich_site"/>
</dbReference>
<dbReference type="SMART" id="SM01230">
    <property type="entry name" value="Gln-synt_C"/>
    <property type="match status" value="1"/>
</dbReference>
<dbReference type="PROSITE" id="PS51987">
    <property type="entry name" value="GS_CATALYTIC"/>
    <property type="match status" value="1"/>
</dbReference>
<dbReference type="AlphaFoldDB" id="A0A1F4TKI9"/>
<dbReference type="InterPro" id="IPR008147">
    <property type="entry name" value="Gln_synt_N"/>
</dbReference>
<dbReference type="PANTHER" id="PTHR42974:SF1">
    <property type="entry name" value="TYPE-3 GLUTAMINE SYNTHETASE"/>
    <property type="match status" value="1"/>
</dbReference>
<accession>A0A1F4TKI9</accession>